<dbReference type="Proteomes" id="UP000019374">
    <property type="component" value="Unassembled WGS sequence"/>
</dbReference>
<feature type="region of interest" description="Disordered" evidence="1">
    <location>
        <begin position="130"/>
        <end position="169"/>
    </location>
</feature>
<organism evidence="3 4">
    <name type="scientific">Ophiocordyceps sinensis (strain Co18 / CGMCC 3.14243)</name>
    <name type="common">Yarsagumba caterpillar fungus</name>
    <name type="synonym">Hirsutella sinensis</name>
    <dbReference type="NCBI Taxonomy" id="911162"/>
    <lineage>
        <taxon>Eukaryota</taxon>
        <taxon>Fungi</taxon>
        <taxon>Dikarya</taxon>
        <taxon>Ascomycota</taxon>
        <taxon>Pezizomycotina</taxon>
        <taxon>Sordariomycetes</taxon>
        <taxon>Hypocreomycetidae</taxon>
        <taxon>Hypocreales</taxon>
        <taxon>Ophiocordycipitaceae</taxon>
        <taxon>Ophiocordyceps</taxon>
    </lineage>
</organism>
<dbReference type="Pfam" id="PF25545">
    <property type="entry name" value="DUF7924"/>
    <property type="match status" value="1"/>
</dbReference>
<feature type="domain" description="DUF7924" evidence="2">
    <location>
        <begin position="222"/>
        <end position="445"/>
    </location>
</feature>
<dbReference type="PANTHER" id="PTHR42470:SF2">
    <property type="match status" value="1"/>
</dbReference>
<feature type="compositionally biased region" description="Basic residues" evidence="1">
    <location>
        <begin position="133"/>
        <end position="147"/>
    </location>
</feature>
<feature type="compositionally biased region" description="Polar residues" evidence="1">
    <location>
        <begin position="150"/>
        <end position="159"/>
    </location>
</feature>
<dbReference type="InterPro" id="IPR057684">
    <property type="entry name" value="DUF7924"/>
</dbReference>
<name>T5A9M9_OPHSC</name>
<accession>T5A9M9</accession>
<dbReference type="AlphaFoldDB" id="T5A9M9"/>
<dbReference type="eggNOG" id="ENOG502SK65">
    <property type="taxonomic scope" value="Eukaryota"/>
</dbReference>
<evidence type="ECO:0000313" key="4">
    <source>
        <dbReference type="Proteomes" id="UP000019374"/>
    </source>
</evidence>
<feature type="compositionally biased region" description="Polar residues" evidence="1">
    <location>
        <begin position="53"/>
        <end position="67"/>
    </location>
</feature>
<gene>
    <name evidence="3" type="ORF">OCS_02133</name>
</gene>
<proteinExistence type="predicted"/>
<dbReference type="PANTHER" id="PTHR42470">
    <property type="entry name" value="VAST DOMAIN-CONTAINING PROTEIN"/>
    <property type="match status" value="1"/>
</dbReference>
<feature type="region of interest" description="Disordered" evidence="1">
    <location>
        <begin position="1"/>
        <end position="103"/>
    </location>
</feature>
<reference evidence="3 4" key="1">
    <citation type="journal article" date="2013" name="Chin. Sci. Bull.">
        <title>Genome survey uncovers the secrets of sex and lifestyle in caterpillar fungus.</title>
        <authorList>
            <person name="Hu X."/>
            <person name="Zhang Y."/>
            <person name="Xiao G."/>
            <person name="Zheng P."/>
            <person name="Xia Y."/>
            <person name="Zhang X."/>
            <person name="St Leger R.J."/>
            <person name="Liu X."/>
            <person name="Wang C."/>
        </authorList>
    </citation>
    <scope>NUCLEOTIDE SEQUENCE [LARGE SCALE GENOMIC DNA]</scope>
    <source>
        <strain evidence="4">Co18 / CGMCC 3.14243</strain>
        <tissue evidence="3">Fruit-body</tissue>
    </source>
</reference>
<evidence type="ECO:0000259" key="2">
    <source>
        <dbReference type="Pfam" id="PF25545"/>
    </source>
</evidence>
<evidence type="ECO:0000256" key="1">
    <source>
        <dbReference type="SAM" id="MobiDB-lite"/>
    </source>
</evidence>
<feature type="compositionally biased region" description="Polar residues" evidence="1">
    <location>
        <begin position="12"/>
        <end position="28"/>
    </location>
</feature>
<feature type="compositionally biased region" description="Basic and acidic residues" evidence="1">
    <location>
        <begin position="160"/>
        <end position="169"/>
    </location>
</feature>
<dbReference type="EMBL" id="KE652343">
    <property type="protein sequence ID" value="EQL02165.1"/>
    <property type="molecule type" value="Genomic_DNA"/>
</dbReference>
<dbReference type="OrthoDB" id="5132737at2759"/>
<evidence type="ECO:0000313" key="3">
    <source>
        <dbReference type="EMBL" id="EQL02165.1"/>
    </source>
</evidence>
<dbReference type="HOGENOM" id="CLU_025457_2_0_1"/>
<sequence>MSGNKRAPNGNICKQGQPNDIASPPKTTCSCADAASPAPPVLETSPAHDRLSLPQTHSLEPQGFPSTSRKRPRPSHDGTEVSENQILKRARPSKLPSLRDDPDEADPIAYWASEGHWPRRYTEPTLDMERMLSRKKSSASLSSRKRAATGSPSAVTPSDQRPREEKSAPYRNVRYELLLRTKGTYMGKSALGITDTSKRLIHELLNGQQTVPKETIFDEITFDNAWYKLQGKNEARVIQDISRLIVPSAETLALRNKALEPLAESVNGGWNNSVPLTGTRPQPDYSVGFQREAFTKDQLEKLSPFIGDFIAGDQSFFMGTYYMYFPFLTCEVKCGAAGLDVADRQNAHSMTLAVRGIAELFHLVKREDEVNRQILAFSISHDDRTIRIYGHYPVIANDIEYYHHPIYQIDLATLDGKDRWAAYRFTKNVYENWMPQHLERIRTAINQLPSGVNFNVSLAGTGLSQSSEPWPTINCC</sequence>
<protein>
    <recommendedName>
        <fullName evidence="2">DUF7924 domain-containing protein</fullName>
    </recommendedName>
</protein>